<dbReference type="GO" id="GO:0010181">
    <property type="term" value="F:FMN binding"/>
    <property type="evidence" value="ECO:0007669"/>
    <property type="project" value="InterPro"/>
</dbReference>
<accession>A0A0R1FDZ2</accession>
<dbReference type="AlphaFoldDB" id="A0A0R1FDZ2"/>
<proteinExistence type="predicted"/>
<dbReference type="Pfam" id="PF12682">
    <property type="entry name" value="Flavodoxin_4"/>
    <property type="match status" value="1"/>
</dbReference>
<organism evidence="2 3">
    <name type="scientific">Loigolactobacillus coryniformis subsp. coryniformis KCTC 3167 = DSM 20001</name>
    <dbReference type="NCBI Taxonomy" id="913848"/>
    <lineage>
        <taxon>Bacteria</taxon>
        <taxon>Bacillati</taxon>
        <taxon>Bacillota</taxon>
        <taxon>Bacilli</taxon>
        <taxon>Lactobacillales</taxon>
        <taxon>Lactobacillaceae</taxon>
        <taxon>Loigolactobacillus</taxon>
    </lineage>
</organism>
<evidence type="ECO:0000313" key="3">
    <source>
        <dbReference type="Proteomes" id="UP000051181"/>
    </source>
</evidence>
<gene>
    <name evidence="2" type="ORF">FD22_GL001019</name>
</gene>
<dbReference type="Gene3D" id="3.40.50.360">
    <property type="match status" value="1"/>
</dbReference>
<feature type="domain" description="Flavodoxin-like" evidence="1">
    <location>
        <begin position="19"/>
        <end position="167"/>
    </location>
</feature>
<protein>
    <recommendedName>
        <fullName evidence="1">Flavodoxin-like domain-containing protein</fullName>
    </recommendedName>
</protein>
<dbReference type="Proteomes" id="UP000051181">
    <property type="component" value="Unassembled WGS sequence"/>
</dbReference>
<reference evidence="2 3" key="1">
    <citation type="journal article" date="2015" name="Genome Announc.">
        <title>Expanding the biotechnology potential of lactobacilli through comparative genomics of 213 strains and associated genera.</title>
        <authorList>
            <person name="Sun Z."/>
            <person name="Harris H.M."/>
            <person name="McCann A."/>
            <person name="Guo C."/>
            <person name="Argimon S."/>
            <person name="Zhang W."/>
            <person name="Yang X."/>
            <person name="Jeffery I.B."/>
            <person name="Cooney J.C."/>
            <person name="Kagawa T.F."/>
            <person name="Liu W."/>
            <person name="Song Y."/>
            <person name="Salvetti E."/>
            <person name="Wrobel A."/>
            <person name="Rasinkangas P."/>
            <person name="Parkhill J."/>
            <person name="Rea M.C."/>
            <person name="O'Sullivan O."/>
            <person name="Ritari J."/>
            <person name="Douillard F.P."/>
            <person name="Paul Ross R."/>
            <person name="Yang R."/>
            <person name="Briner A.E."/>
            <person name="Felis G.E."/>
            <person name="de Vos W.M."/>
            <person name="Barrangou R."/>
            <person name="Klaenhammer T.R."/>
            <person name="Caufield P.W."/>
            <person name="Cui Y."/>
            <person name="Zhang H."/>
            <person name="O'Toole P.W."/>
        </authorList>
    </citation>
    <scope>NUCLEOTIDE SEQUENCE [LARGE SCALE GENOMIC DNA]</scope>
    <source>
        <strain evidence="2 3">DSM 20001</strain>
    </source>
</reference>
<dbReference type="SUPFAM" id="SSF52218">
    <property type="entry name" value="Flavoproteins"/>
    <property type="match status" value="1"/>
</dbReference>
<dbReference type="PANTHER" id="PTHR39201">
    <property type="entry name" value="EXPORTED PROTEIN-RELATED"/>
    <property type="match status" value="1"/>
</dbReference>
<dbReference type="EMBL" id="AZCN01000026">
    <property type="protein sequence ID" value="KRK17047.1"/>
    <property type="molecule type" value="Genomic_DNA"/>
</dbReference>
<dbReference type="eggNOG" id="COG0716">
    <property type="taxonomic scope" value="Bacteria"/>
</dbReference>
<dbReference type="InterPro" id="IPR029039">
    <property type="entry name" value="Flavoprotein-like_sf"/>
</dbReference>
<comment type="caution">
    <text evidence="2">The sequence shown here is derived from an EMBL/GenBank/DDBJ whole genome shotgun (WGS) entry which is preliminary data.</text>
</comment>
<dbReference type="PANTHER" id="PTHR39201:SF1">
    <property type="entry name" value="FLAVODOXIN-LIKE DOMAIN-CONTAINING PROTEIN"/>
    <property type="match status" value="1"/>
</dbReference>
<sequence>MAVVIYFSRAGQNKQHGAAQFINVGNTALVADKLATQLGCPAVALQAIPAYAAEDYAATLQRTKAELAQAAAVQLAPLTVDLTAQTQLLLGFPIWWRTLPQVVVTFLQQVDLAGKQLYPFCTHEGSGFGRSLDALQKLAPQAQLLPGLAVRGSNAYKADQALTNWLQSLQLK</sequence>
<dbReference type="GO" id="GO:0016651">
    <property type="term" value="F:oxidoreductase activity, acting on NAD(P)H"/>
    <property type="evidence" value="ECO:0007669"/>
    <property type="project" value="UniProtKB-ARBA"/>
</dbReference>
<name>A0A0R1FDZ2_9LACO</name>
<dbReference type="InterPro" id="IPR008254">
    <property type="entry name" value="Flavodoxin/NO_synth"/>
</dbReference>
<evidence type="ECO:0000259" key="1">
    <source>
        <dbReference type="Pfam" id="PF12682"/>
    </source>
</evidence>
<evidence type="ECO:0000313" key="2">
    <source>
        <dbReference type="EMBL" id="KRK17047.1"/>
    </source>
</evidence>
<dbReference type="PATRIC" id="fig|913848.6.peg.1051"/>